<dbReference type="AlphaFoldDB" id="A0A6J1LKR9"/>
<evidence type="ECO:0000256" key="6">
    <source>
        <dbReference type="ARBA" id="ARBA00023170"/>
    </source>
</evidence>
<feature type="transmembrane region" description="Helical" evidence="8">
    <location>
        <begin position="321"/>
        <end position="340"/>
    </location>
</feature>
<evidence type="ECO:0000256" key="5">
    <source>
        <dbReference type="ARBA" id="ARBA00023136"/>
    </source>
</evidence>
<keyword evidence="3 8" id="KW-0812">Transmembrane</keyword>
<keyword evidence="9" id="KW-0732">Signal</keyword>
<sequence>MYTPHLIFILLVLPFPWSCAWNIKYISTLLNGFNRLATFQDLVWFVSQQLDNEQKDDMEKFMRLQHDTFFVTQIVVANNTAMRMSHSAVRRNQMTVVFTTGLHDPIMTVTNKVMLGKHFYLAVFIIMKKVENMEDVYEICQFLSDNQYENSLLYFESIDGINQIYGAVQYPTFQIENRTDLQAYMKRKLSQWANAVQDVGGYRFATPMREDAPHLFSVEDRYEGSTYRIINTFVHHLNGSFLEMELPLDALGGRAVNMKQTLQLVRDQKVQFVAHAYALFSPDDDVDKSYPLLVVPWCLMVPLYNSVSTYFYALQPFDTTVWFFVLGCFLLLSLLELLWLRLGFRAAHGAAGVTTALLNSFCYIINIATGRQLLQPSLLRFLLLLAVFFHGFFLSANYTSTLGSILTVNLFHAQLNTMDDLLRAQLPVMIIDYEMEFLLQLHKELPDAFIQLLRPVDSGIFAQHQLSFNSSYAYFVTEDSWQFLDEQQRHLKQRQFKFSDICFGSFHLAYPIQRDCSLWRDIEYFTFRVHSSGLLYYYARLSFESALHAGIVHRLQEQNVYTSAGLQHLAIAFIMLLVMSALALIVFLIELLTKFKH</sequence>
<evidence type="ECO:0000256" key="9">
    <source>
        <dbReference type="SAM" id="SignalP"/>
    </source>
</evidence>
<keyword evidence="4 8" id="KW-1133">Transmembrane helix</keyword>
<evidence type="ECO:0000256" key="4">
    <source>
        <dbReference type="ARBA" id="ARBA00022989"/>
    </source>
</evidence>
<gene>
    <name evidence="11" type="primary">LOC111594781</name>
</gene>
<comment type="subcellular location">
    <subcellularLocation>
        <location evidence="1">Cell membrane</location>
        <topology evidence="1">Multi-pass membrane protein</topology>
    </subcellularLocation>
</comment>
<dbReference type="PANTHER" id="PTHR42643:SF41">
    <property type="entry name" value="IONOTROPIC RECEPTOR 20A-RELATED"/>
    <property type="match status" value="1"/>
</dbReference>
<protein>
    <submittedName>
        <fullName evidence="11">Uncharacterized protein LOC111594781</fullName>
    </submittedName>
</protein>
<dbReference type="KEGG" id="dhe:111594781"/>
<feature type="transmembrane region" description="Helical" evidence="8">
    <location>
        <begin position="569"/>
        <end position="592"/>
    </location>
</feature>
<evidence type="ECO:0000313" key="11">
    <source>
        <dbReference type="RefSeq" id="XP_023164006.2"/>
    </source>
</evidence>
<keyword evidence="5 8" id="KW-0472">Membrane</keyword>
<dbReference type="PANTHER" id="PTHR42643">
    <property type="entry name" value="IONOTROPIC RECEPTOR 20A-RELATED"/>
    <property type="match status" value="1"/>
</dbReference>
<accession>A0A6J1LKR9</accession>
<evidence type="ECO:0000256" key="1">
    <source>
        <dbReference type="ARBA" id="ARBA00004651"/>
    </source>
</evidence>
<evidence type="ECO:0000256" key="2">
    <source>
        <dbReference type="ARBA" id="ARBA00022475"/>
    </source>
</evidence>
<dbReference type="OrthoDB" id="7955835at2759"/>
<dbReference type="Proteomes" id="UP000504633">
    <property type="component" value="Unplaced"/>
</dbReference>
<proteinExistence type="predicted"/>
<dbReference type="GeneID" id="111594781"/>
<keyword evidence="6" id="KW-0675">Receptor</keyword>
<dbReference type="InterPro" id="IPR052192">
    <property type="entry name" value="Insect_Ionotropic_Sensory_Rcpt"/>
</dbReference>
<dbReference type="GO" id="GO:0005886">
    <property type="term" value="C:plasma membrane"/>
    <property type="evidence" value="ECO:0007669"/>
    <property type="project" value="UniProtKB-SubCell"/>
</dbReference>
<dbReference type="OMA" id="NIDENWP"/>
<evidence type="ECO:0000256" key="7">
    <source>
        <dbReference type="ARBA" id="ARBA00023180"/>
    </source>
</evidence>
<feature type="transmembrane region" description="Helical" evidence="8">
    <location>
        <begin position="378"/>
        <end position="398"/>
    </location>
</feature>
<keyword evidence="10" id="KW-1185">Reference proteome</keyword>
<feature type="signal peptide" evidence="9">
    <location>
        <begin position="1"/>
        <end position="20"/>
    </location>
</feature>
<evidence type="ECO:0000256" key="8">
    <source>
        <dbReference type="SAM" id="Phobius"/>
    </source>
</evidence>
<name>A0A6J1LKR9_DROHY</name>
<feature type="chain" id="PRO_5027014259" evidence="9">
    <location>
        <begin position="21"/>
        <end position="597"/>
    </location>
</feature>
<keyword evidence="2" id="KW-1003">Cell membrane</keyword>
<evidence type="ECO:0000313" key="10">
    <source>
        <dbReference type="Proteomes" id="UP000504633"/>
    </source>
</evidence>
<evidence type="ECO:0000256" key="3">
    <source>
        <dbReference type="ARBA" id="ARBA00022692"/>
    </source>
</evidence>
<reference evidence="11" key="1">
    <citation type="submission" date="2025-08" db="UniProtKB">
        <authorList>
            <consortium name="RefSeq"/>
        </authorList>
    </citation>
    <scope>IDENTIFICATION</scope>
    <source>
        <strain evidence="11">15085-1641.00</strain>
        <tissue evidence="11">Whole body</tissue>
    </source>
</reference>
<dbReference type="RefSeq" id="XP_023164006.2">
    <property type="nucleotide sequence ID" value="XM_023308238.2"/>
</dbReference>
<dbReference type="Gene3D" id="1.10.287.70">
    <property type="match status" value="1"/>
</dbReference>
<organism evidence="10 11">
    <name type="scientific">Drosophila hydei</name>
    <name type="common">Fruit fly</name>
    <dbReference type="NCBI Taxonomy" id="7224"/>
    <lineage>
        <taxon>Eukaryota</taxon>
        <taxon>Metazoa</taxon>
        <taxon>Ecdysozoa</taxon>
        <taxon>Arthropoda</taxon>
        <taxon>Hexapoda</taxon>
        <taxon>Insecta</taxon>
        <taxon>Pterygota</taxon>
        <taxon>Neoptera</taxon>
        <taxon>Endopterygota</taxon>
        <taxon>Diptera</taxon>
        <taxon>Brachycera</taxon>
        <taxon>Muscomorpha</taxon>
        <taxon>Ephydroidea</taxon>
        <taxon>Drosophilidae</taxon>
        <taxon>Drosophila</taxon>
    </lineage>
</organism>
<keyword evidence="7" id="KW-0325">Glycoprotein</keyword>
<feature type="transmembrane region" description="Helical" evidence="8">
    <location>
        <begin position="346"/>
        <end position="366"/>
    </location>
</feature>
<feature type="transmembrane region" description="Helical" evidence="8">
    <location>
        <begin position="290"/>
        <end position="314"/>
    </location>
</feature>